<evidence type="ECO:0000256" key="1">
    <source>
        <dbReference type="ARBA" id="ARBA00010876"/>
    </source>
</evidence>
<dbReference type="RefSeq" id="WP_201429307.1">
    <property type="nucleotide sequence ID" value="NZ_JAEQBW010000001.1"/>
</dbReference>
<name>A0A935C544_9BACT</name>
<dbReference type="GO" id="GO:0003723">
    <property type="term" value="F:RNA binding"/>
    <property type="evidence" value="ECO:0007669"/>
    <property type="project" value="InterPro"/>
</dbReference>
<dbReference type="InterPro" id="IPR006224">
    <property type="entry name" value="PsdUridine_synth_RluA-like_CS"/>
</dbReference>
<evidence type="ECO:0000313" key="4">
    <source>
        <dbReference type="Proteomes" id="UP000611723"/>
    </source>
</evidence>
<accession>A0A935C544</accession>
<dbReference type="InterPro" id="IPR050188">
    <property type="entry name" value="RluA_PseudoU_synthase"/>
</dbReference>
<dbReference type="GO" id="GO:0000455">
    <property type="term" value="P:enzyme-directed rRNA pseudouridine synthesis"/>
    <property type="evidence" value="ECO:0007669"/>
    <property type="project" value="TreeGrafter"/>
</dbReference>
<dbReference type="InterPro" id="IPR020103">
    <property type="entry name" value="PsdUridine_synth_cat_dom_sf"/>
</dbReference>
<dbReference type="Proteomes" id="UP000611723">
    <property type="component" value="Unassembled WGS sequence"/>
</dbReference>
<dbReference type="PANTHER" id="PTHR21600">
    <property type="entry name" value="MITOCHONDRIAL RNA PSEUDOURIDINE SYNTHASE"/>
    <property type="match status" value="1"/>
</dbReference>
<comment type="caution">
    <text evidence="3">The sequence shown here is derived from an EMBL/GenBank/DDBJ whole genome shotgun (WGS) entry which is preliminary data.</text>
</comment>
<proteinExistence type="inferred from homology"/>
<gene>
    <name evidence="3" type="ORF">JKA74_01125</name>
</gene>
<dbReference type="SUPFAM" id="SSF55120">
    <property type="entry name" value="Pseudouridine synthase"/>
    <property type="match status" value="1"/>
</dbReference>
<dbReference type="PROSITE" id="PS01129">
    <property type="entry name" value="PSI_RLU"/>
    <property type="match status" value="1"/>
</dbReference>
<comment type="similarity">
    <text evidence="1">Belongs to the pseudouridine synthase RluA family.</text>
</comment>
<protein>
    <submittedName>
        <fullName evidence="3">RNA pseudouridine synthase</fullName>
    </submittedName>
</protein>
<organism evidence="3 4">
    <name type="scientific">Marivirga aurantiaca</name>
    <dbReference type="NCBI Taxonomy" id="2802615"/>
    <lineage>
        <taxon>Bacteria</taxon>
        <taxon>Pseudomonadati</taxon>
        <taxon>Bacteroidota</taxon>
        <taxon>Cytophagia</taxon>
        <taxon>Cytophagales</taxon>
        <taxon>Marivirgaceae</taxon>
        <taxon>Marivirga</taxon>
    </lineage>
</organism>
<evidence type="ECO:0000259" key="2">
    <source>
        <dbReference type="Pfam" id="PF00849"/>
    </source>
</evidence>
<evidence type="ECO:0000313" key="3">
    <source>
        <dbReference type="EMBL" id="MBK6263619.1"/>
    </source>
</evidence>
<dbReference type="InterPro" id="IPR006145">
    <property type="entry name" value="PsdUridine_synth_RsuA/RluA"/>
</dbReference>
<dbReference type="GO" id="GO:0140098">
    <property type="term" value="F:catalytic activity, acting on RNA"/>
    <property type="evidence" value="ECO:0007669"/>
    <property type="project" value="UniProtKB-ARBA"/>
</dbReference>
<dbReference type="CDD" id="cd02869">
    <property type="entry name" value="PseudoU_synth_RluA_like"/>
    <property type="match status" value="1"/>
</dbReference>
<dbReference type="Gene3D" id="3.30.2350.10">
    <property type="entry name" value="Pseudouridine synthase"/>
    <property type="match status" value="1"/>
</dbReference>
<feature type="domain" description="Pseudouridine synthase RsuA/RluA-like" evidence="2">
    <location>
        <begin position="16"/>
        <end position="159"/>
    </location>
</feature>
<sequence>MYINTLKSLILDESEDYIFINKPPFFSTLSDRYDSITILSLTKEYCSDAQICHRLDKETSGILLIAKNPEAYRNAAIQFEKRKITKKYHAIADGIHDFKEEIVDLPLHLTSSGFVKVSHKKGKTAKTIFNTVEAYKKHTLVECLPESGRMHQIRVHLAALKASISGDEAYGGKPLMLSEFKKKYHTSKDEEEQPIMKRFALHALQLGLTDLSGNFIVRDAPYPKDFAVAVKQLEKNKS</sequence>
<dbReference type="Pfam" id="PF00849">
    <property type="entry name" value="PseudoU_synth_2"/>
    <property type="match status" value="1"/>
</dbReference>
<dbReference type="AlphaFoldDB" id="A0A935C544"/>
<keyword evidence="4" id="KW-1185">Reference proteome</keyword>
<dbReference type="PANTHER" id="PTHR21600:SF87">
    <property type="entry name" value="RNA PSEUDOURIDYLATE SYNTHASE DOMAIN-CONTAINING PROTEIN 1"/>
    <property type="match status" value="1"/>
</dbReference>
<dbReference type="GO" id="GO:0009982">
    <property type="term" value="F:pseudouridine synthase activity"/>
    <property type="evidence" value="ECO:0007669"/>
    <property type="project" value="InterPro"/>
</dbReference>
<dbReference type="EMBL" id="JAEQBW010000001">
    <property type="protein sequence ID" value="MBK6263619.1"/>
    <property type="molecule type" value="Genomic_DNA"/>
</dbReference>
<reference evidence="3" key="1">
    <citation type="submission" date="2021-01" db="EMBL/GenBank/DDBJ databases">
        <title>Marivirga aurantiaca sp. nov., isolated from intertidal surface sediments.</title>
        <authorList>
            <person name="Zhang M."/>
        </authorList>
    </citation>
    <scope>NUCLEOTIDE SEQUENCE</scope>
    <source>
        <strain evidence="3">S37H4</strain>
    </source>
</reference>